<evidence type="ECO:0000313" key="2">
    <source>
        <dbReference type="EMBL" id="OEY97930.1"/>
    </source>
</evidence>
<dbReference type="InterPro" id="IPR029058">
    <property type="entry name" value="AB_hydrolase_fold"/>
</dbReference>
<gene>
    <name evidence="2" type="ORF">BJI46_07645</name>
</gene>
<protein>
    <submittedName>
        <fullName evidence="2">Alpha/beta hydrolase</fullName>
    </submittedName>
</protein>
<feature type="domain" description="AB hydrolase-1" evidence="1">
    <location>
        <begin position="384"/>
        <end position="661"/>
    </location>
</feature>
<keyword evidence="3" id="KW-1185">Reference proteome</keyword>
<dbReference type="RefSeq" id="WP_070068684.1">
    <property type="nucleotide sequence ID" value="NZ_MKKK01000002.1"/>
</dbReference>
<dbReference type="Gene3D" id="3.40.50.1820">
    <property type="entry name" value="alpha/beta hydrolase"/>
    <property type="match status" value="1"/>
</dbReference>
<name>A0A1E7REV4_9GAMM</name>
<evidence type="ECO:0000313" key="3">
    <source>
        <dbReference type="Proteomes" id="UP000185895"/>
    </source>
</evidence>
<evidence type="ECO:0000259" key="1">
    <source>
        <dbReference type="Pfam" id="PF12697"/>
    </source>
</evidence>
<sequence length="678" mass="77515">MIQYTYLPIGLTVIVLALSGCQVVSVKQQKLGITMSSERDSILTQDKLSEASLNVLSMTGREAKKCIVDPEGCLHDIQQIPEVPDEQFLSTGSEIYLANANQLKSDSQCNAKNLEKKFKDDQTKQEITQQYQSCMRNQLEALNQSIRYSYAYLFSSKRPPQQRLFDNRQVQVRDFYNQAIANLINIYNDQTTQAPTNFNKPILIGKSRYHIDLSQYPSLHLDQVDKLISTYNLKFSGLRSMSRRDGFGSEFVIEMKKDQEKQFNQYMPNPFVQSKDLKDHPNIHQALYVPATIVIEPQHKNSLKEILNDSDLQLRVIDPNLYLEIHIEQQKYPLAANFSAPYGLWLANNKLGASAYLSLIDREKNLVMPHLFMLEPYNPNKKIIVMIHGLASSPEAWIAVTNDIMGDTTLRDNFQVWQIFYSTNMPIIESRYQIYALLKQSFDQLAVQFPNKPPSHTVLIGHSMGGVISRLLVSDNDFTPQILEYLQKKDFKQYQEIKDFPLAHQRLAMHALVPPVDRAIFISSPFQGTDYADRWFTLVARKIIRLPQSFISATLDTITHGINSEQLNPKELIDHFGRDLIQNGPSDLSKKSAFTQITENAQISPQVKYHLIIGNNTDAIDPDKMTDGVVTYQSAHLDHAQSEKIIHGGHSIQYTPEAVLELRRILRLHLTELGKYQP</sequence>
<proteinExistence type="predicted"/>
<reference evidence="2 3" key="1">
    <citation type="submission" date="2016-09" db="EMBL/GenBank/DDBJ databases">
        <authorList>
            <person name="Capua I."/>
            <person name="De Benedictis P."/>
            <person name="Joannis T."/>
            <person name="Lombin L.H."/>
            <person name="Cattoli G."/>
        </authorList>
    </citation>
    <scope>NUCLEOTIDE SEQUENCE [LARGE SCALE GENOMIC DNA]</scope>
    <source>
        <strain evidence="2 3">ANC 4671</strain>
    </source>
</reference>
<dbReference type="GO" id="GO:0016787">
    <property type="term" value="F:hydrolase activity"/>
    <property type="evidence" value="ECO:0007669"/>
    <property type="project" value="UniProtKB-KW"/>
</dbReference>
<dbReference type="Proteomes" id="UP000185895">
    <property type="component" value="Unassembled WGS sequence"/>
</dbReference>
<keyword evidence="2" id="KW-0378">Hydrolase</keyword>
<dbReference type="InterPro" id="IPR000073">
    <property type="entry name" value="AB_hydrolase_1"/>
</dbReference>
<dbReference type="STRING" id="1262585.BJI46_07645"/>
<organism evidence="2 3">
    <name type="scientific">Acinetobacter qingfengensis</name>
    <dbReference type="NCBI Taxonomy" id="1262585"/>
    <lineage>
        <taxon>Bacteria</taxon>
        <taxon>Pseudomonadati</taxon>
        <taxon>Pseudomonadota</taxon>
        <taxon>Gammaproteobacteria</taxon>
        <taxon>Moraxellales</taxon>
        <taxon>Moraxellaceae</taxon>
        <taxon>Acinetobacter</taxon>
    </lineage>
</organism>
<dbReference type="Pfam" id="PF12697">
    <property type="entry name" value="Abhydrolase_6"/>
    <property type="match status" value="1"/>
</dbReference>
<dbReference type="OrthoDB" id="869379at2"/>
<accession>A0A1E7REV4</accession>
<dbReference type="AlphaFoldDB" id="A0A1E7REV4"/>
<dbReference type="EMBL" id="MKKK01000002">
    <property type="protein sequence ID" value="OEY97930.1"/>
    <property type="molecule type" value="Genomic_DNA"/>
</dbReference>
<comment type="caution">
    <text evidence="2">The sequence shown here is derived from an EMBL/GenBank/DDBJ whole genome shotgun (WGS) entry which is preliminary data.</text>
</comment>
<dbReference type="SUPFAM" id="SSF53474">
    <property type="entry name" value="alpha/beta-Hydrolases"/>
    <property type="match status" value="1"/>
</dbReference>